<evidence type="ECO:0000313" key="2">
    <source>
        <dbReference type="EMBL" id="KIN05654.1"/>
    </source>
</evidence>
<proteinExistence type="predicted"/>
<feature type="compositionally biased region" description="Basic and acidic residues" evidence="1">
    <location>
        <begin position="21"/>
        <end position="37"/>
    </location>
</feature>
<gene>
    <name evidence="2" type="ORF">OIDMADRAFT_24036</name>
</gene>
<dbReference type="HOGENOM" id="CLU_1896831_0_0_1"/>
<evidence type="ECO:0000313" key="3">
    <source>
        <dbReference type="Proteomes" id="UP000054321"/>
    </source>
</evidence>
<reference evidence="2 3" key="1">
    <citation type="submission" date="2014-04" db="EMBL/GenBank/DDBJ databases">
        <authorList>
            <consortium name="DOE Joint Genome Institute"/>
            <person name="Kuo A."/>
            <person name="Martino E."/>
            <person name="Perotto S."/>
            <person name="Kohler A."/>
            <person name="Nagy L.G."/>
            <person name="Floudas D."/>
            <person name="Copeland A."/>
            <person name="Barry K.W."/>
            <person name="Cichocki N."/>
            <person name="Veneault-Fourrey C."/>
            <person name="LaButti K."/>
            <person name="Lindquist E.A."/>
            <person name="Lipzen A."/>
            <person name="Lundell T."/>
            <person name="Morin E."/>
            <person name="Murat C."/>
            <person name="Sun H."/>
            <person name="Tunlid A."/>
            <person name="Henrissat B."/>
            <person name="Grigoriev I.V."/>
            <person name="Hibbett D.S."/>
            <person name="Martin F."/>
            <person name="Nordberg H.P."/>
            <person name="Cantor M.N."/>
            <person name="Hua S.X."/>
        </authorList>
    </citation>
    <scope>NUCLEOTIDE SEQUENCE [LARGE SCALE GENOMIC DNA]</scope>
    <source>
        <strain evidence="2 3">Zn</strain>
    </source>
</reference>
<feature type="compositionally biased region" description="Low complexity" evidence="1">
    <location>
        <begin position="41"/>
        <end position="52"/>
    </location>
</feature>
<keyword evidence="3" id="KW-1185">Reference proteome</keyword>
<evidence type="ECO:0000256" key="1">
    <source>
        <dbReference type="SAM" id="MobiDB-lite"/>
    </source>
</evidence>
<dbReference type="InParanoid" id="A0A0C3D331"/>
<dbReference type="Proteomes" id="UP000054321">
    <property type="component" value="Unassembled WGS sequence"/>
</dbReference>
<accession>A0A0C3D331</accession>
<dbReference type="EMBL" id="KN832871">
    <property type="protein sequence ID" value="KIN05654.1"/>
    <property type="molecule type" value="Genomic_DNA"/>
</dbReference>
<dbReference type="AlphaFoldDB" id="A0A0C3D331"/>
<sequence length="134" mass="14794">MESWNGGMVVEWWNRGAGETVSKDSRERDPAATEWRIRTVSASSSRSSAASSPDHGCTALSWCSREGWLYRPAILPARRGSSESIFPHPRHPLRDLALVFPLQAPAREARAIRPGSEIALLRRYGGYGACMPEA</sequence>
<protein>
    <submittedName>
        <fullName evidence="2">Uncharacterized protein</fullName>
    </submittedName>
</protein>
<organism evidence="2 3">
    <name type="scientific">Oidiodendron maius (strain Zn)</name>
    <dbReference type="NCBI Taxonomy" id="913774"/>
    <lineage>
        <taxon>Eukaryota</taxon>
        <taxon>Fungi</taxon>
        <taxon>Dikarya</taxon>
        <taxon>Ascomycota</taxon>
        <taxon>Pezizomycotina</taxon>
        <taxon>Leotiomycetes</taxon>
        <taxon>Leotiomycetes incertae sedis</taxon>
        <taxon>Myxotrichaceae</taxon>
        <taxon>Oidiodendron</taxon>
    </lineage>
</organism>
<name>A0A0C3D331_OIDMZ</name>
<reference evidence="3" key="2">
    <citation type="submission" date="2015-01" db="EMBL/GenBank/DDBJ databases">
        <title>Evolutionary Origins and Diversification of the Mycorrhizal Mutualists.</title>
        <authorList>
            <consortium name="DOE Joint Genome Institute"/>
            <consortium name="Mycorrhizal Genomics Consortium"/>
            <person name="Kohler A."/>
            <person name="Kuo A."/>
            <person name="Nagy L.G."/>
            <person name="Floudas D."/>
            <person name="Copeland A."/>
            <person name="Barry K.W."/>
            <person name="Cichocki N."/>
            <person name="Veneault-Fourrey C."/>
            <person name="LaButti K."/>
            <person name="Lindquist E.A."/>
            <person name="Lipzen A."/>
            <person name="Lundell T."/>
            <person name="Morin E."/>
            <person name="Murat C."/>
            <person name="Riley R."/>
            <person name="Ohm R."/>
            <person name="Sun H."/>
            <person name="Tunlid A."/>
            <person name="Henrissat B."/>
            <person name="Grigoriev I.V."/>
            <person name="Hibbett D.S."/>
            <person name="Martin F."/>
        </authorList>
    </citation>
    <scope>NUCLEOTIDE SEQUENCE [LARGE SCALE GENOMIC DNA]</scope>
    <source>
        <strain evidence="3">Zn</strain>
    </source>
</reference>
<feature type="region of interest" description="Disordered" evidence="1">
    <location>
        <begin position="19"/>
        <end position="57"/>
    </location>
</feature>